<sequence length="88" mass="10491">MWTTHADFKNIVKAIWNIQIDGSKMYQICRRLYLLRKPLYTLNKLCYSHIDKKELDTREKIDDLQKQLDLNPHDLALQNTEKIICSGK</sequence>
<gene>
    <name evidence="1" type="ORF">RIF29_29907</name>
</gene>
<evidence type="ECO:0000313" key="1">
    <source>
        <dbReference type="EMBL" id="KAK7256457.1"/>
    </source>
</evidence>
<dbReference type="AlphaFoldDB" id="A0AAN9EFC7"/>
<protein>
    <submittedName>
        <fullName evidence="1">Uncharacterized protein</fullName>
    </submittedName>
</protein>
<comment type="caution">
    <text evidence="1">The sequence shown here is derived from an EMBL/GenBank/DDBJ whole genome shotgun (WGS) entry which is preliminary data.</text>
</comment>
<reference evidence="1 2" key="1">
    <citation type="submission" date="2024-01" db="EMBL/GenBank/DDBJ databases">
        <title>The genomes of 5 underutilized Papilionoideae crops provide insights into root nodulation and disease resistanc.</title>
        <authorList>
            <person name="Yuan L."/>
        </authorList>
    </citation>
    <scope>NUCLEOTIDE SEQUENCE [LARGE SCALE GENOMIC DNA]</scope>
    <source>
        <strain evidence="1">ZHUSHIDOU_FW_LH</strain>
        <tissue evidence="1">Leaf</tissue>
    </source>
</reference>
<dbReference type="Proteomes" id="UP001372338">
    <property type="component" value="Unassembled WGS sequence"/>
</dbReference>
<name>A0AAN9EFC7_CROPI</name>
<accession>A0AAN9EFC7</accession>
<evidence type="ECO:0000313" key="2">
    <source>
        <dbReference type="Proteomes" id="UP001372338"/>
    </source>
</evidence>
<proteinExistence type="predicted"/>
<dbReference type="EMBL" id="JAYWIO010000006">
    <property type="protein sequence ID" value="KAK7256457.1"/>
    <property type="molecule type" value="Genomic_DNA"/>
</dbReference>
<keyword evidence="2" id="KW-1185">Reference proteome</keyword>
<organism evidence="1 2">
    <name type="scientific">Crotalaria pallida</name>
    <name type="common">Smooth rattlebox</name>
    <name type="synonym">Crotalaria striata</name>
    <dbReference type="NCBI Taxonomy" id="3830"/>
    <lineage>
        <taxon>Eukaryota</taxon>
        <taxon>Viridiplantae</taxon>
        <taxon>Streptophyta</taxon>
        <taxon>Embryophyta</taxon>
        <taxon>Tracheophyta</taxon>
        <taxon>Spermatophyta</taxon>
        <taxon>Magnoliopsida</taxon>
        <taxon>eudicotyledons</taxon>
        <taxon>Gunneridae</taxon>
        <taxon>Pentapetalae</taxon>
        <taxon>rosids</taxon>
        <taxon>fabids</taxon>
        <taxon>Fabales</taxon>
        <taxon>Fabaceae</taxon>
        <taxon>Papilionoideae</taxon>
        <taxon>50 kb inversion clade</taxon>
        <taxon>genistoids sensu lato</taxon>
        <taxon>core genistoids</taxon>
        <taxon>Crotalarieae</taxon>
        <taxon>Crotalaria</taxon>
    </lineage>
</organism>